<keyword evidence="1" id="KW-0812">Transmembrane</keyword>
<feature type="transmembrane region" description="Helical" evidence="1">
    <location>
        <begin position="41"/>
        <end position="61"/>
    </location>
</feature>
<keyword evidence="1" id="KW-1133">Transmembrane helix</keyword>
<feature type="transmembrane region" description="Helical" evidence="1">
    <location>
        <begin position="12"/>
        <end position="35"/>
    </location>
</feature>
<dbReference type="Proteomes" id="UP001225072">
    <property type="component" value="Unassembled WGS sequence"/>
</dbReference>
<evidence type="ECO:0000313" key="2">
    <source>
        <dbReference type="EMBL" id="MDQ1095729.1"/>
    </source>
</evidence>
<feature type="transmembrane region" description="Helical" evidence="1">
    <location>
        <begin position="68"/>
        <end position="85"/>
    </location>
</feature>
<dbReference type="RefSeq" id="WP_307446952.1">
    <property type="nucleotide sequence ID" value="NZ_JAUTAL010000001.1"/>
</dbReference>
<keyword evidence="3" id="KW-1185">Reference proteome</keyword>
<gene>
    <name evidence="2" type="ORF">QE404_000876</name>
</gene>
<dbReference type="EMBL" id="JAUTAL010000001">
    <property type="protein sequence ID" value="MDQ1095729.1"/>
    <property type="molecule type" value="Genomic_DNA"/>
</dbReference>
<evidence type="ECO:0000313" key="3">
    <source>
        <dbReference type="Proteomes" id="UP001225072"/>
    </source>
</evidence>
<organism evidence="2 3">
    <name type="scientific">Chryseobacterium camelliae</name>
    <dbReference type="NCBI Taxonomy" id="1265445"/>
    <lineage>
        <taxon>Bacteria</taxon>
        <taxon>Pseudomonadati</taxon>
        <taxon>Bacteroidota</taxon>
        <taxon>Flavobacteriia</taxon>
        <taxon>Flavobacteriales</taxon>
        <taxon>Weeksellaceae</taxon>
        <taxon>Chryseobacterium group</taxon>
        <taxon>Chryseobacterium</taxon>
    </lineage>
</organism>
<name>A0ABU0TF87_9FLAO</name>
<reference evidence="2 3" key="1">
    <citation type="submission" date="2023-07" db="EMBL/GenBank/DDBJ databases">
        <title>Functional and genomic diversity of the sorghum phyllosphere microbiome.</title>
        <authorList>
            <person name="Shade A."/>
        </authorList>
    </citation>
    <scope>NUCLEOTIDE SEQUENCE [LARGE SCALE GENOMIC DNA]</scope>
    <source>
        <strain evidence="2 3">SORGH_AS_1064</strain>
    </source>
</reference>
<keyword evidence="1" id="KW-0472">Membrane</keyword>
<sequence>MRKKLFSNKWVYVVSLMLTTFTFFIYLTVLFARILNTPNEGIAWLAFASMAVLSGLQIYFLIMKDRKAILLTNIHLGALLCLFIYESVHNFIDLMRMKIYNNDTNGILFGIVLLVLSLYILNRFKVSEIRYQ</sequence>
<accession>A0ABU0TF87</accession>
<comment type="caution">
    <text evidence="2">The sequence shown here is derived from an EMBL/GenBank/DDBJ whole genome shotgun (WGS) entry which is preliminary data.</text>
</comment>
<proteinExistence type="predicted"/>
<protein>
    <submittedName>
        <fullName evidence="2">Uncharacterized protein</fullName>
    </submittedName>
</protein>
<evidence type="ECO:0000256" key="1">
    <source>
        <dbReference type="SAM" id="Phobius"/>
    </source>
</evidence>
<feature type="transmembrane region" description="Helical" evidence="1">
    <location>
        <begin position="105"/>
        <end position="122"/>
    </location>
</feature>